<evidence type="ECO:0000256" key="3">
    <source>
        <dbReference type="ARBA" id="ARBA00022603"/>
    </source>
</evidence>
<gene>
    <name evidence="10" type="ORF">Gocc_2347</name>
</gene>
<dbReference type="InterPro" id="IPR029063">
    <property type="entry name" value="SAM-dependent_MTases_sf"/>
</dbReference>
<evidence type="ECO:0000256" key="7">
    <source>
        <dbReference type="ARBA" id="ARBA00023125"/>
    </source>
</evidence>
<evidence type="ECO:0000313" key="10">
    <source>
        <dbReference type="EMBL" id="RDI73783.1"/>
    </source>
</evidence>
<evidence type="ECO:0000256" key="4">
    <source>
        <dbReference type="ARBA" id="ARBA00022679"/>
    </source>
</evidence>
<dbReference type="GO" id="GO:0015667">
    <property type="term" value="F:site-specific DNA-methyltransferase (cytosine-N4-specific) activity"/>
    <property type="evidence" value="ECO:0007669"/>
    <property type="project" value="UniProtKB-EC"/>
</dbReference>
<dbReference type="GO" id="GO:0009307">
    <property type="term" value="P:DNA restriction-modification system"/>
    <property type="evidence" value="ECO:0007669"/>
    <property type="project" value="UniProtKB-KW"/>
</dbReference>
<reference evidence="11" key="2">
    <citation type="journal article" date="2019" name="MicrobiologyOpen">
        <title>High-quality draft genome sequence of Gaiella occulta isolated from a 150 meter deep mineral water borehole and comparison with the genome sequences of other deep-branching lineages of the phylum Actinobacteria.</title>
        <authorList>
            <person name="Severino R."/>
            <person name="Froufe H.J.C."/>
            <person name="Barroso C."/>
            <person name="Albuquerque L."/>
            <person name="Lobo-da-Cunha A."/>
            <person name="da Costa M.S."/>
            <person name="Egas C."/>
        </authorList>
    </citation>
    <scope>NUCLEOTIDE SEQUENCE [LARGE SCALE GENOMIC DNA]</scope>
    <source>
        <strain evidence="11">F2-233</strain>
    </source>
</reference>
<dbReference type="AlphaFoldDB" id="A0A7M2YUL1"/>
<comment type="similarity">
    <text evidence="1">Belongs to the N(4)/N(6)-methyltransferase family. N(4) subfamily.</text>
</comment>
<keyword evidence="7" id="KW-0238">DNA-binding</keyword>
<dbReference type="Proteomes" id="UP000254134">
    <property type="component" value="Unassembled WGS sequence"/>
</dbReference>
<feature type="domain" description="DNA methylase N-4/N-6" evidence="9">
    <location>
        <begin position="34"/>
        <end position="97"/>
    </location>
</feature>
<keyword evidence="5" id="KW-0949">S-adenosyl-L-methionine</keyword>
<reference evidence="10 11" key="1">
    <citation type="submission" date="2018-07" db="EMBL/GenBank/DDBJ databases">
        <title>High-quality-draft genome sequence of Gaiella occulta.</title>
        <authorList>
            <person name="Severino R."/>
            <person name="Froufe H.J.C."/>
            <person name="Rainey F.A."/>
            <person name="Barroso C."/>
            <person name="Albuquerque L."/>
            <person name="Lobo-Da-Cunha A."/>
            <person name="Da Costa M.S."/>
            <person name="Egas C."/>
        </authorList>
    </citation>
    <scope>NUCLEOTIDE SEQUENCE [LARGE SCALE GENOMIC DNA]</scope>
    <source>
        <strain evidence="10 11">F2-233</strain>
    </source>
</reference>
<dbReference type="PANTHER" id="PTHR13370:SF3">
    <property type="entry name" value="TRNA (GUANINE(10)-N2)-METHYLTRANSFERASE HOMOLOG"/>
    <property type="match status" value="1"/>
</dbReference>
<keyword evidence="3 10" id="KW-0489">Methyltransferase</keyword>
<evidence type="ECO:0000256" key="2">
    <source>
        <dbReference type="ARBA" id="ARBA00012185"/>
    </source>
</evidence>
<name>A0A7M2YUL1_9ACTN</name>
<organism evidence="10 11">
    <name type="scientific">Gaiella occulta</name>
    <dbReference type="NCBI Taxonomy" id="1002870"/>
    <lineage>
        <taxon>Bacteria</taxon>
        <taxon>Bacillati</taxon>
        <taxon>Actinomycetota</taxon>
        <taxon>Thermoleophilia</taxon>
        <taxon>Gaiellales</taxon>
        <taxon>Gaiellaceae</taxon>
        <taxon>Gaiella</taxon>
    </lineage>
</organism>
<proteinExistence type="inferred from homology"/>
<protein>
    <recommendedName>
        <fullName evidence="2">site-specific DNA-methyltransferase (cytosine-N(4)-specific)</fullName>
        <ecNumber evidence="2">2.1.1.113</ecNumber>
    </recommendedName>
</protein>
<dbReference type="PROSITE" id="PS00093">
    <property type="entry name" value="N4_MTASE"/>
    <property type="match status" value="1"/>
</dbReference>
<dbReference type="Pfam" id="PF01555">
    <property type="entry name" value="N6_N4_Mtase"/>
    <property type="match status" value="1"/>
</dbReference>
<dbReference type="GO" id="GO:0005737">
    <property type="term" value="C:cytoplasm"/>
    <property type="evidence" value="ECO:0007669"/>
    <property type="project" value="TreeGrafter"/>
</dbReference>
<sequence>MSAAAANMHVMAATQEALYPALDLELSWSERELPERERTKHVHRLHPYLGKFVPQLVEALLERHVPRGGRVLDPFAGSGTTLVQALESGYDAAGVDIAGFNALLVRVKTRPYNLDALRRDLRWAHAQAEAFAPRGRYPREASDYVRSWYAPAAAEELAHFRSLVEQVGSSDVLRVVLARAARSARRTTHFDLDFPKRPQTEPYWCHKHRRSCRPAESARRFLLRYTLDTLDRIEAFAAVRAPGRVARVLHGDARSIDLEGPYDGVVTSPPYPGLIDYHEQHRYAYELLGLDERRERELGRPARGTGRAAIEEYVEGVAAVLANARRSLALGGRVCIVVNDRRDLYPEVLRRAGLRLVDRHERHVNRRTGRRAGEYFESILVAVAN</sequence>
<dbReference type="SUPFAM" id="SSF53335">
    <property type="entry name" value="S-adenosyl-L-methionine-dependent methyltransferases"/>
    <property type="match status" value="1"/>
</dbReference>
<dbReference type="GO" id="GO:0008170">
    <property type="term" value="F:N-methyltransferase activity"/>
    <property type="evidence" value="ECO:0007669"/>
    <property type="project" value="InterPro"/>
</dbReference>
<evidence type="ECO:0000256" key="8">
    <source>
        <dbReference type="ARBA" id="ARBA00049120"/>
    </source>
</evidence>
<evidence type="ECO:0000259" key="9">
    <source>
        <dbReference type="Pfam" id="PF01555"/>
    </source>
</evidence>
<accession>A0A7M2YUL1</accession>
<dbReference type="EMBL" id="QQZY01000006">
    <property type="protein sequence ID" value="RDI73783.1"/>
    <property type="molecule type" value="Genomic_DNA"/>
</dbReference>
<dbReference type="GO" id="GO:0032259">
    <property type="term" value="P:methylation"/>
    <property type="evidence" value="ECO:0007669"/>
    <property type="project" value="UniProtKB-KW"/>
</dbReference>
<comment type="caution">
    <text evidence="10">The sequence shown here is derived from an EMBL/GenBank/DDBJ whole genome shotgun (WGS) entry which is preliminary data.</text>
</comment>
<dbReference type="InterPro" id="IPR017985">
    <property type="entry name" value="MeTrfase_CN4_CS"/>
</dbReference>
<keyword evidence="6" id="KW-0680">Restriction system</keyword>
<dbReference type="InterPro" id="IPR002941">
    <property type="entry name" value="DNA_methylase_N4/N6"/>
</dbReference>
<evidence type="ECO:0000313" key="11">
    <source>
        <dbReference type="Proteomes" id="UP000254134"/>
    </source>
</evidence>
<keyword evidence="11" id="KW-1185">Reference proteome</keyword>
<dbReference type="PANTHER" id="PTHR13370">
    <property type="entry name" value="RNA METHYLASE-RELATED"/>
    <property type="match status" value="1"/>
</dbReference>
<evidence type="ECO:0000256" key="6">
    <source>
        <dbReference type="ARBA" id="ARBA00022747"/>
    </source>
</evidence>
<keyword evidence="4 10" id="KW-0808">Transferase</keyword>
<evidence type="ECO:0000256" key="5">
    <source>
        <dbReference type="ARBA" id="ARBA00022691"/>
    </source>
</evidence>
<evidence type="ECO:0000256" key="1">
    <source>
        <dbReference type="ARBA" id="ARBA00010203"/>
    </source>
</evidence>
<dbReference type="OrthoDB" id="1637728at2"/>
<dbReference type="EC" id="2.1.1.113" evidence="2"/>
<dbReference type="GO" id="GO:0003677">
    <property type="term" value="F:DNA binding"/>
    <property type="evidence" value="ECO:0007669"/>
    <property type="project" value="UniProtKB-KW"/>
</dbReference>
<dbReference type="Gene3D" id="3.40.50.150">
    <property type="entry name" value="Vaccinia Virus protein VP39"/>
    <property type="match status" value="2"/>
</dbReference>
<comment type="catalytic activity">
    <reaction evidence="8">
        <text>a 2'-deoxycytidine in DNA + S-adenosyl-L-methionine = an N(4)-methyl-2'-deoxycytidine in DNA + S-adenosyl-L-homocysteine + H(+)</text>
        <dbReference type="Rhea" id="RHEA:16857"/>
        <dbReference type="Rhea" id="RHEA-COMP:11369"/>
        <dbReference type="Rhea" id="RHEA-COMP:13674"/>
        <dbReference type="ChEBI" id="CHEBI:15378"/>
        <dbReference type="ChEBI" id="CHEBI:57856"/>
        <dbReference type="ChEBI" id="CHEBI:59789"/>
        <dbReference type="ChEBI" id="CHEBI:85452"/>
        <dbReference type="ChEBI" id="CHEBI:137933"/>
        <dbReference type="EC" id="2.1.1.113"/>
    </reaction>
</comment>